<accession>A0ABQ5SSW8</accession>
<dbReference type="Proteomes" id="UP001142292">
    <property type="component" value="Unassembled WGS sequence"/>
</dbReference>
<dbReference type="SUPFAM" id="SSF46955">
    <property type="entry name" value="Putative DNA-binding domain"/>
    <property type="match status" value="1"/>
</dbReference>
<keyword evidence="1" id="KW-0678">Repressor</keyword>
<feature type="domain" description="HTH merR-type" evidence="5">
    <location>
        <begin position="8"/>
        <end position="77"/>
    </location>
</feature>
<evidence type="ECO:0000313" key="6">
    <source>
        <dbReference type="EMBL" id="GLJ66891.1"/>
    </source>
</evidence>
<sequence length="288" mass="31828">MDIQGRASLTIGDLAHRTGVPISTLRSWERRYGFPEPHRQPGGHRRYSEADVEAVLDVLARRRGGLSLAAAVTRADAPQLRSRSVFADLRRLYPLLRPQVLSRGTLVSMSHAIEDECAARAADPILFGGFQRERFLRASYDRWRELARTARSAVVFADFPHGPDPAPPAQGRLLEIALAPDSPLQREWVVVCDAVDLPACLVAVERPGQGPDGAGQRTFEAIWSVDPQVVREASRIAGDLADELRPDWRRDDLPAQADPPGASEDLHRATLLFDRMVAYIDARHGPST</sequence>
<dbReference type="PROSITE" id="PS50937">
    <property type="entry name" value="HTH_MERR_2"/>
    <property type="match status" value="1"/>
</dbReference>
<keyword evidence="3" id="KW-0238">DNA-binding</keyword>
<dbReference type="InterPro" id="IPR000551">
    <property type="entry name" value="MerR-type_HTH_dom"/>
</dbReference>
<evidence type="ECO:0000256" key="1">
    <source>
        <dbReference type="ARBA" id="ARBA00022491"/>
    </source>
</evidence>
<proteinExistence type="predicted"/>
<dbReference type="CDD" id="cd01104">
    <property type="entry name" value="HTH_MlrA-CarA"/>
    <property type="match status" value="1"/>
</dbReference>
<keyword evidence="7" id="KW-1185">Reference proteome</keyword>
<keyword evidence="2" id="KW-0805">Transcription regulation</keyword>
<dbReference type="InterPro" id="IPR047057">
    <property type="entry name" value="MerR_fam"/>
</dbReference>
<reference evidence="6" key="2">
    <citation type="submission" date="2023-01" db="EMBL/GenBank/DDBJ databases">
        <authorList>
            <person name="Sun Q."/>
            <person name="Evtushenko L."/>
        </authorList>
    </citation>
    <scope>NUCLEOTIDE SEQUENCE</scope>
    <source>
        <strain evidence="6">VKM Ac-1246</strain>
    </source>
</reference>
<evidence type="ECO:0000256" key="4">
    <source>
        <dbReference type="ARBA" id="ARBA00023163"/>
    </source>
</evidence>
<dbReference type="EMBL" id="BSEL01000002">
    <property type="protein sequence ID" value="GLJ66891.1"/>
    <property type="molecule type" value="Genomic_DNA"/>
</dbReference>
<dbReference type="Gene3D" id="1.10.1660.10">
    <property type="match status" value="1"/>
</dbReference>
<dbReference type="PANTHER" id="PTHR30204:SF69">
    <property type="entry name" value="MERR-FAMILY TRANSCRIPTIONAL REGULATOR"/>
    <property type="match status" value="1"/>
</dbReference>
<evidence type="ECO:0000256" key="3">
    <source>
        <dbReference type="ARBA" id="ARBA00023125"/>
    </source>
</evidence>
<dbReference type="SMART" id="SM00422">
    <property type="entry name" value="HTH_MERR"/>
    <property type="match status" value="1"/>
</dbReference>
<organism evidence="6 7">
    <name type="scientific">Nocardioides luteus</name>
    <dbReference type="NCBI Taxonomy" id="1844"/>
    <lineage>
        <taxon>Bacteria</taxon>
        <taxon>Bacillati</taxon>
        <taxon>Actinomycetota</taxon>
        <taxon>Actinomycetes</taxon>
        <taxon>Propionibacteriales</taxon>
        <taxon>Nocardioidaceae</taxon>
        <taxon>Nocardioides</taxon>
    </lineage>
</organism>
<evidence type="ECO:0000259" key="5">
    <source>
        <dbReference type="PROSITE" id="PS50937"/>
    </source>
</evidence>
<dbReference type="Pfam" id="PF00376">
    <property type="entry name" value="MerR"/>
    <property type="match status" value="1"/>
</dbReference>
<reference evidence="6" key="1">
    <citation type="journal article" date="2014" name="Int. J. Syst. Evol. Microbiol.">
        <title>Complete genome of a new Firmicutes species belonging to the dominant human colonic microbiota ('Ruminococcus bicirculans') reveals two chromosomes and a selective capacity to utilize plant glucans.</title>
        <authorList>
            <consortium name="NISC Comparative Sequencing Program"/>
            <person name="Wegmann U."/>
            <person name="Louis P."/>
            <person name="Goesmann A."/>
            <person name="Henrissat B."/>
            <person name="Duncan S.H."/>
            <person name="Flint H.J."/>
        </authorList>
    </citation>
    <scope>NUCLEOTIDE SEQUENCE</scope>
    <source>
        <strain evidence="6">VKM Ac-1246</strain>
    </source>
</reference>
<protein>
    <recommendedName>
        <fullName evidence="5">HTH merR-type domain-containing protein</fullName>
    </recommendedName>
</protein>
<name>A0ABQ5SSW8_9ACTN</name>
<evidence type="ECO:0000313" key="7">
    <source>
        <dbReference type="Proteomes" id="UP001142292"/>
    </source>
</evidence>
<dbReference type="InterPro" id="IPR019278">
    <property type="entry name" value="DICT_dom"/>
</dbReference>
<dbReference type="PANTHER" id="PTHR30204">
    <property type="entry name" value="REDOX-CYCLING DRUG-SENSING TRANSCRIPTIONAL ACTIVATOR SOXR"/>
    <property type="match status" value="1"/>
</dbReference>
<dbReference type="Pfam" id="PF10069">
    <property type="entry name" value="DICT"/>
    <property type="match status" value="1"/>
</dbReference>
<gene>
    <name evidence="6" type="ORF">GCM10017579_09270</name>
</gene>
<comment type="caution">
    <text evidence="6">The sequence shown here is derived from an EMBL/GenBank/DDBJ whole genome shotgun (WGS) entry which is preliminary data.</text>
</comment>
<dbReference type="InterPro" id="IPR009061">
    <property type="entry name" value="DNA-bd_dom_put_sf"/>
</dbReference>
<evidence type="ECO:0000256" key="2">
    <source>
        <dbReference type="ARBA" id="ARBA00023015"/>
    </source>
</evidence>
<keyword evidence="4" id="KW-0804">Transcription</keyword>